<keyword evidence="3 7" id="KW-1133">Transmembrane helix</keyword>
<dbReference type="AlphaFoldDB" id="A0A2T2P2B6"/>
<dbReference type="InterPro" id="IPR049326">
    <property type="entry name" value="Rhodopsin_dom_fungi"/>
</dbReference>
<protein>
    <recommendedName>
        <fullName evidence="8">Rhodopsin domain-containing protein</fullName>
    </recommendedName>
</protein>
<evidence type="ECO:0000256" key="5">
    <source>
        <dbReference type="ARBA" id="ARBA00038359"/>
    </source>
</evidence>
<dbReference type="Pfam" id="PF20684">
    <property type="entry name" value="Fung_rhodopsin"/>
    <property type="match status" value="1"/>
</dbReference>
<evidence type="ECO:0000256" key="7">
    <source>
        <dbReference type="SAM" id="Phobius"/>
    </source>
</evidence>
<dbReference type="InterPro" id="IPR052337">
    <property type="entry name" value="SAT4-like"/>
</dbReference>
<comment type="subcellular location">
    <subcellularLocation>
        <location evidence="1">Membrane</location>
        <topology evidence="1">Multi-pass membrane protein</topology>
    </subcellularLocation>
</comment>
<feature type="region of interest" description="Disordered" evidence="6">
    <location>
        <begin position="344"/>
        <end position="377"/>
    </location>
</feature>
<feature type="compositionally biased region" description="Basic and acidic residues" evidence="6">
    <location>
        <begin position="344"/>
        <end position="356"/>
    </location>
</feature>
<feature type="transmembrane region" description="Helical" evidence="7">
    <location>
        <begin position="249"/>
        <end position="270"/>
    </location>
</feature>
<dbReference type="STRING" id="1448308.A0A2T2P2B6"/>
<sequence length="377" mass="42025">MEALPANDNRGPAITAIFWVLTCVAAFVVAARFYARWLIRNIGVDDWMILFSWVLLVITSAFITHVAQLGGFRHLMYVPLENASDVARGLLLCQVFNIAGFGTSKFAVGYQLLRVLERTARWRKATIWVIIVITLLYNVIEAVLTMFQCTPAKAAWDPFTKGTCWNMDAKMTNIYVGGVYNVVTDVVLALFPLSIIWALHISLRNRIRLCIVLGLGLFAAVCGSIKLKYVNTLRNLQDLTWQTYELDVWSGAELFVIIVTCSIPPLHGIWQRKVVKSSSARSSYNSKGSQGTNSWFGKGSERSSYIPPVRHSGVTTTTRGSSVTGDEAQLMPFGKHYSVIVEQKGRRDSPDNRIAARTDISIESSERRAASSRDSFV</sequence>
<keyword evidence="10" id="KW-1185">Reference proteome</keyword>
<keyword evidence="2 7" id="KW-0812">Transmembrane</keyword>
<dbReference type="OrthoDB" id="5331848at2759"/>
<feature type="transmembrane region" description="Helical" evidence="7">
    <location>
        <begin position="174"/>
        <end position="197"/>
    </location>
</feature>
<feature type="transmembrane region" description="Helical" evidence="7">
    <location>
        <begin position="47"/>
        <end position="69"/>
    </location>
</feature>
<evidence type="ECO:0000256" key="2">
    <source>
        <dbReference type="ARBA" id="ARBA00022692"/>
    </source>
</evidence>
<reference evidence="9 10" key="1">
    <citation type="journal article" date="2018" name="Front. Microbiol.">
        <title>Genome-Wide Analysis of Corynespora cassiicola Leaf Fall Disease Putative Effectors.</title>
        <authorList>
            <person name="Lopez D."/>
            <person name="Ribeiro S."/>
            <person name="Label P."/>
            <person name="Fumanal B."/>
            <person name="Venisse J.S."/>
            <person name="Kohler A."/>
            <person name="de Oliveira R.R."/>
            <person name="Labutti K."/>
            <person name="Lipzen A."/>
            <person name="Lail K."/>
            <person name="Bauer D."/>
            <person name="Ohm R.A."/>
            <person name="Barry K.W."/>
            <person name="Spatafora J."/>
            <person name="Grigoriev I.V."/>
            <person name="Martin F.M."/>
            <person name="Pujade-Renaud V."/>
        </authorList>
    </citation>
    <scope>NUCLEOTIDE SEQUENCE [LARGE SCALE GENOMIC DNA]</scope>
    <source>
        <strain evidence="9 10">Philippines</strain>
    </source>
</reference>
<feature type="transmembrane region" description="Helical" evidence="7">
    <location>
        <begin position="12"/>
        <end position="35"/>
    </location>
</feature>
<name>A0A2T2P2B6_CORCC</name>
<feature type="compositionally biased region" description="Low complexity" evidence="6">
    <location>
        <begin position="309"/>
        <end position="325"/>
    </location>
</feature>
<feature type="region of interest" description="Disordered" evidence="6">
    <location>
        <begin position="281"/>
        <end position="326"/>
    </location>
</feature>
<evidence type="ECO:0000259" key="8">
    <source>
        <dbReference type="Pfam" id="PF20684"/>
    </source>
</evidence>
<evidence type="ECO:0000256" key="1">
    <source>
        <dbReference type="ARBA" id="ARBA00004141"/>
    </source>
</evidence>
<evidence type="ECO:0000256" key="3">
    <source>
        <dbReference type="ARBA" id="ARBA00022989"/>
    </source>
</evidence>
<dbReference type="GO" id="GO:0016020">
    <property type="term" value="C:membrane"/>
    <property type="evidence" value="ECO:0007669"/>
    <property type="project" value="UniProtKB-SubCell"/>
</dbReference>
<keyword evidence="4 7" id="KW-0472">Membrane</keyword>
<accession>A0A2T2P2B6</accession>
<feature type="transmembrane region" description="Helical" evidence="7">
    <location>
        <begin position="89"/>
        <end position="113"/>
    </location>
</feature>
<evidence type="ECO:0000313" key="10">
    <source>
        <dbReference type="Proteomes" id="UP000240883"/>
    </source>
</evidence>
<evidence type="ECO:0000256" key="6">
    <source>
        <dbReference type="SAM" id="MobiDB-lite"/>
    </source>
</evidence>
<gene>
    <name evidence="9" type="ORF">BS50DRAFT_629941</name>
</gene>
<evidence type="ECO:0000256" key="4">
    <source>
        <dbReference type="ARBA" id="ARBA00023136"/>
    </source>
</evidence>
<comment type="similarity">
    <text evidence="5">Belongs to the SAT4 family.</text>
</comment>
<feature type="transmembrane region" description="Helical" evidence="7">
    <location>
        <begin position="125"/>
        <end position="147"/>
    </location>
</feature>
<dbReference type="PANTHER" id="PTHR33048">
    <property type="entry name" value="PTH11-LIKE INTEGRAL MEMBRANE PROTEIN (AFU_ORTHOLOGUE AFUA_5G11245)"/>
    <property type="match status" value="1"/>
</dbReference>
<feature type="compositionally biased region" description="Basic and acidic residues" evidence="6">
    <location>
        <begin position="364"/>
        <end position="377"/>
    </location>
</feature>
<dbReference type="Proteomes" id="UP000240883">
    <property type="component" value="Unassembled WGS sequence"/>
</dbReference>
<evidence type="ECO:0000313" key="9">
    <source>
        <dbReference type="EMBL" id="PSN71815.1"/>
    </source>
</evidence>
<dbReference type="PANTHER" id="PTHR33048:SF146">
    <property type="entry name" value="INTEGRAL MEMBRANE PROTEIN"/>
    <property type="match status" value="1"/>
</dbReference>
<feature type="domain" description="Rhodopsin" evidence="8">
    <location>
        <begin position="31"/>
        <end position="271"/>
    </location>
</feature>
<organism evidence="9 10">
    <name type="scientific">Corynespora cassiicola Philippines</name>
    <dbReference type="NCBI Taxonomy" id="1448308"/>
    <lineage>
        <taxon>Eukaryota</taxon>
        <taxon>Fungi</taxon>
        <taxon>Dikarya</taxon>
        <taxon>Ascomycota</taxon>
        <taxon>Pezizomycotina</taxon>
        <taxon>Dothideomycetes</taxon>
        <taxon>Pleosporomycetidae</taxon>
        <taxon>Pleosporales</taxon>
        <taxon>Corynesporascaceae</taxon>
        <taxon>Corynespora</taxon>
    </lineage>
</organism>
<proteinExistence type="inferred from homology"/>
<dbReference type="EMBL" id="KZ678130">
    <property type="protein sequence ID" value="PSN71815.1"/>
    <property type="molecule type" value="Genomic_DNA"/>
</dbReference>
<feature type="transmembrane region" description="Helical" evidence="7">
    <location>
        <begin position="209"/>
        <end position="229"/>
    </location>
</feature>